<comment type="similarity">
    <text evidence="3">Belongs to the transpeptidase family.</text>
</comment>
<dbReference type="InterPro" id="IPR012338">
    <property type="entry name" value="Beta-lactam/transpept-like"/>
</dbReference>
<evidence type="ECO:0000259" key="7">
    <source>
        <dbReference type="PROSITE" id="PS51178"/>
    </source>
</evidence>
<proteinExistence type="inferred from homology"/>
<evidence type="ECO:0000313" key="9">
    <source>
        <dbReference type="Proteomes" id="UP000317316"/>
    </source>
</evidence>
<dbReference type="GO" id="GO:0071555">
    <property type="term" value="P:cell wall organization"/>
    <property type="evidence" value="ECO:0007669"/>
    <property type="project" value="TreeGrafter"/>
</dbReference>
<sequence length="722" mass="79801">MFLLYGGLFFLLLGRFMYIQATGVAEGQVLSAKADSKYNREQVLQASRGKIIDRNGEVIVQDTLSYKMVAVISPKATENSKAPRHVIDPEKTAQVLSQYIDMTEEEIVALLKKNIENEKYQVEFGKAGRDISHKKMNEIKAHNLPGIIFSQDLKRLYPNGQFASHLIGFALKEENEDGEAETKGKMGLEYIYDKALTGTPGKVEFKSDTKGFLLPNAEKMVTEPKNGQDIYLTIDKTIQNFLEDALNNAEEKYNPEKMTAIVANAKTGEILAMSQRPTFEPNTRDGLSTNWLNEATEQTIEPGSTMKIFTLASAIEEGVWNPNDHFKSGSYTLFGDTIRDHNNGQGWGSITFLEGFQRSSNVSMAYLLNRMGDEVFIDYIHRFGFGEKTGIDLPNEATGTVLDTYPLNRVTTTYGQGTTVTPIQMIQGMTAITNNGKMMQPYVIDKIVDPNTGEVLSNHKPTEKKSPISAETAEKVKEILASTVTSEYGTAKRFKLDEYTTAGKTGTAQIAKPGGGYYWGREVFLYSFLGMAPVEDPQLIVYVTVHKPHLELTESGSQPVAEVFNTVTEKSLKYLNVQPENLELASPIEMPNVVGKNIIESQSMLESQGLKTVIIGQAENVIEQYPSAGTSIISSGTVFIKGQGEIQLPNFTGWSKRNLMIYKSLANIPIEINGEGFVTEQSLTAGSIVSSETPVVVKLATPEEVTENAPLEEEIVEELPQD</sequence>
<dbReference type="UniPathway" id="UPA00219"/>
<comment type="caution">
    <text evidence="8">The sequence shown here is derived from an EMBL/GenBank/DDBJ whole genome shotgun (WGS) entry which is preliminary data.</text>
</comment>
<dbReference type="AlphaFoldDB" id="A0A544TEW0"/>
<dbReference type="InterPro" id="IPR050515">
    <property type="entry name" value="Beta-lactam/transpept"/>
</dbReference>
<dbReference type="InterPro" id="IPR005543">
    <property type="entry name" value="PASTA_dom"/>
</dbReference>
<evidence type="ECO:0000256" key="2">
    <source>
        <dbReference type="ARBA" id="ARBA00004752"/>
    </source>
</evidence>
<dbReference type="CDD" id="cd06576">
    <property type="entry name" value="PASTA_Pbp2x-like_1"/>
    <property type="match status" value="1"/>
</dbReference>
<reference evidence="8 9" key="1">
    <citation type="submission" date="2019-05" db="EMBL/GenBank/DDBJ databases">
        <title>Psychrobacillus vulpis sp. nov., a new species isolated from feces of a red fox that inhabits in The Tablas de Daimiel Natural Park, Albacete, Spain.</title>
        <authorList>
            <person name="Rodriguez M."/>
            <person name="Reina J.C."/>
            <person name="Bejar V."/>
            <person name="Llamas I."/>
        </authorList>
    </citation>
    <scope>NUCLEOTIDE SEQUENCE [LARGE SCALE GENOMIC DNA]</scope>
    <source>
        <strain evidence="8 9">NEAU-3TGS17</strain>
    </source>
</reference>
<dbReference type="Gene3D" id="3.30.70.2110">
    <property type="match status" value="1"/>
</dbReference>
<evidence type="ECO:0000256" key="3">
    <source>
        <dbReference type="ARBA" id="ARBA00007171"/>
    </source>
</evidence>
<dbReference type="InterPro" id="IPR036138">
    <property type="entry name" value="PBP_dimer_sf"/>
</dbReference>
<comment type="catalytic activity">
    <reaction evidence="6">
        <text>Preferential cleavage: (Ac)2-L-Lys-D-Ala-|-D-Ala. Also transpeptidation of peptidyl-alanyl moieties that are N-acyl substituents of D-alanine.</text>
        <dbReference type="EC" id="3.4.16.4"/>
    </reaction>
</comment>
<dbReference type="GO" id="GO:0005886">
    <property type="term" value="C:plasma membrane"/>
    <property type="evidence" value="ECO:0007669"/>
    <property type="project" value="TreeGrafter"/>
</dbReference>
<dbReference type="EMBL" id="VDGH01000002">
    <property type="protein sequence ID" value="TQR15926.1"/>
    <property type="molecule type" value="Genomic_DNA"/>
</dbReference>
<keyword evidence="5" id="KW-0472">Membrane</keyword>
<dbReference type="PROSITE" id="PS51178">
    <property type="entry name" value="PASTA"/>
    <property type="match status" value="2"/>
</dbReference>
<accession>A0A544TEW0</accession>
<dbReference type="SUPFAM" id="SSF56601">
    <property type="entry name" value="beta-lactamase/transpeptidase-like"/>
    <property type="match status" value="1"/>
</dbReference>
<gene>
    <name evidence="8" type="ORF">FG382_04215</name>
</gene>
<dbReference type="Proteomes" id="UP000317316">
    <property type="component" value="Unassembled WGS sequence"/>
</dbReference>
<organism evidence="8 9">
    <name type="scientific">Psychrobacillus lasiicapitis</name>
    <dbReference type="NCBI Taxonomy" id="1636719"/>
    <lineage>
        <taxon>Bacteria</taxon>
        <taxon>Bacillati</taxon>
        <taxon>Bacillota</taxon>
        <taxon>Bacilli</taxon>
        <taxon>Bacillales</taxon>
        <taxon>Bacillaceae</taxon>
        <taxon>Psychrobacillus</taxon>
    </lineage>
</organism>
<protein>
    <recommendedName>
        <fullName evidence="4">serine-type D-Ala-D-Ala carboxypeptidase</fullName>
        <ecNumber evidence="4">3.4.16.4</ecNumber>
    </recommendedName>
</protein>
<dbReference type="EC" id="3.4.16.4" evidence="4"/>
<comment type="subcellular location">
    <subcellularLocation>
        <location evidence="1">Membrane</location>
    </subcellularLocation>
</comment>
<evidence type="ECO:0000256" key="1">
    <source>
        <dbReference type="ARBA" id="ARBA00004370"/>
    </source>
</evidence>
<dbReference type="GO" id="GO:0009252">
    <property type="term" value="P:peptidoglycan biosynthetic process"/>
    <property type="evidence" value="ECO:0007669"/>
    <property type="project" value="UniProtKB-UniPathway"/>
</dbReference>
<comment type="pathway">
    <text evidence="2">Cell wall biogenesis; peptidoglycan biosynthesis.</text>
</comment>
<dbReference type="Gene3D" id="3.40.710.10">
    <property type="entry name" value="DD-peptidase/beta-lactamase superfamily"/>
    <property type="match status" value="1"/>
</dbReference>
<dbReference type="GO" id="GO:0009002">
    <property type="term" value="F:serine-type D-Ala-D-Ala carboxypeptidase activity"/>
    <property type="evidence" value="ECO:0007669"/>
    <property type="project" value="UniProtKB-EC"/>
</dbReference>
<dbReference type="Pfam" id="PF00905">
    <property type="entry name" value="Transpeptidase"/>
    <property type="match status" value="1"/>
</dbReference>
<dbReference type="SUPFAM" id="SSF56519">
    <property type="entry name" value="Penicillin binding protein dimerisation domain"/>
    <property type="match status" value="1"/>
</dbReference>
<dbReference type="PANTHER" id="PTHR30627">
    <property type="entry name" value="PEPTIDOGLYCAN D,D-TRANSPEPTIDASE"/>
    <property type="match status" value="1"/>
</dbReference>
<evidence type="ECO:0000256" key="5">
    <source>
        <dbReference type="ARBA" id="ARBA00023136"/>
    </source>
</evidence>
<dbReference type="Pfam" id="PF03793">
    <property type="entry name" value="PASTA"/>
    <property type="match status" value="1"/>
</dbReference>
<dbReference type="PANTHER" id="PTHR30627:SF26">
    <property type="entry name" value="PENICILLIN-BINDING PROTEIN 2B"/>
    <property type="match status" value="1"/>
</dbReference>
<dbReference type="Gene3D" id="2.20.70.70">
    <property type="match status" value="1"/>
</dbReference>
<dbReference type="InterPro" id="IPR001460">
    <property type="entry name" value="PCN-bd_Tpept"/>
</dbReference>
<keyword evidence="9" id="KW-1185">Reference proteome</keyword>
<dbReference type="RefSeq" id="WP_142537645.1">
    <property type="nucleotide sequence ID" value="NZ_BMIE01000001.1"/>
</dbReference>
<dbReference type="GO" id="GO:0008658">
    <property type="term" value="F:penicillin binding"/>
    <property type="evidence" value="ECO:0007669"/>
    <property type="project" value="InterPro"/>
</dbReference>
<evidence type="ECO:0000313" key="8">
    <source>
        <dbReference type="EMBL" id="TQR15926.1"/>
    </source>
</evidence>
<dbReference type="Gene3D" id="3.90.1310.10">
    <property type="entry name" value="Penicillin-binding protein 2a (Domain 2)"/>
    <property type="match status" value="1"/>
</dbReference>
<feature type="domain" description="PASTA" evidence="7">
    <location>
        <begin position="645"/>
        <end position="701"/>
    </location>
</feature>
<dbReference type="InterPro" id="IPR005311">
    <property type="entry name" value="PBP_dimer"/>
</dbReference>
<dbReference type="OrthoDB" id="9804124at2"/>
<name>A0A544TEW0_9BACI</name>
<dbReference type="SMART" id="SM00740">
    <property type="entry name" value="PASTA"/>
    <property type="match status" value="2"/>
</dbReference>
<dbReference type="SUPFAM" id="SSF54184">
    <property type="entry name" value="Penicillin-binding protein 2x (pbp-2x), c-terminal domain"/>
    <property type="match status" value="2"/>
</dbReference>
<dbReference type="CDD" id="cd06575">
    <property type="entry name" value="PASTA_Pbp2x-like_2"/>
    <property type="match status" value="1"/>
</dbReference>
<feature type="domain" description="PASTA" evidence="7">
    <location>
        <begin position="584"/>
        <end position="644"/>
    </location>
</feature>
<evidence type="ECO:0000256" key="4">
    <source>
        <dbReference type="ARBA" id="ARBA00012448"/>
    </source>
</evidence>
<dbReference type="Gene3D" id="3.30.10.20">
    <property type="match status" value="1"/>
</dbReference>
<evidence type="ECO:0000256" key="6">
    <source>
        <dbReference type="ARBA" id="ARBA00034000"/>
    </source>
</evidence>
<dbReference type="Pfam" id="PF03717">
    <property type="entry name" value="PBP_dimer"/>
    <property type="match status" value="1"/>
</dbReference>